<feature type="transmembrane region" description="Helical" evidence="11">
    <location>
        <begin position="239"/>
        <end position="260"/>
    </location>
</feature>
<organism evidence="12 13">
    <name type="scientific">Caldisericum exile</name>
    <dbReference type="NCBI Taxonomy" id="693075"/>
    <lineage>
        <taxon>Bacteria</taxon>
        <taxon>Pseudomonadati</taxon>
        <taxon>Caldisericota/Cryosericota group</taxon>
        <taxon>Caldisericota</taxon>
        <taxon>Caldisericia</taxon>
        <taxon>Caldisericales</taxon>
        <taxon>Caldisericaceae</taxon>
        <taxon>Caldisericum</taxon>
    </lineage>
</organism>
<dbReference type="PANTHER" id="PTHR32196">
    <property type="entry name" value="ABC TRANSPORTER PERMEASE PROTEIN YPHD-RELATED-RELATED"/>
    <property type="match status" value="1"/>
</dbReference>
<comment type="subcellular location">
    <subcellularLocation>
        <location evidence="1">Cell membrane</location>
        <topology evidence="1">Multi-pass membrane protein</topology>
    </subcellularLocation>
</comment>
<feature type="transmembrane region" description="Helical" evidence="11">
    <location>
        <begin position="54"/>
        <end position="72"/>
    </location>
</feature>
<evidence type="ECO:0000256" key="3">
    <source>
        <dbReference type="ARBA" id="ARBA00022475"/>
    </source>
</evidence>
<feature type="transmembrane region" description="Helical" evidence="11">
    <location>
        <begin position="20"/>
        <end position="42"/>
    </location>
</feature>
<protein>
    <recommendedName>
        <fullName evidence="10">Xylose transport system permease protein XylH</fullName>
    </recommendedName>
</protein>
<dbReference type="EMBL" id="PNIL01000015">
    <property type="protein sequence ID" value="PMP68559.1"/>
    <property type="molecule type" value="Genomic_DNA"/>
</dbReference>
<comment type="caution">
    <text evidence="12">The sequence shown here is derived from an EMBL/GenBank/DDBJ whole genome shotgun (WGS) entry which is preliminary data.</text>
</comment>
<proteinExistence type="predicted"/>
<evidence type="ECO:0000256" key="2">
    <source>
        <dbReference type="ARBA" id="ARBA00022448"/>
    </source>
</evidence>
<feature type="transmembrane region" description="Helical" evidence="11">
    <location>
        <begin position="372"/>
        <end position="390"/>
    </location>
</feature>
<name>A0A2J6WFR4_9BACT</name>
<dbReference type="AlphaFoldDB" id="A0A2J6WFR4"/>
<evidence type="ECO:0000256" key="9">
    <source>
        <dbReference type="ARBA" id="ARBA00035611"/>
    </source>
</evidence>
<gene>
    <name evidence="12" type="ORF">C0189_00955</name>
</gene>
<dbReference type="Pfam" id="PF02653">
    <property type="entry name" value="BPD_transp_2"/>
    <property type="match status" value="1"/>
</dbReference>
<dbReference type="PANTHER" id="PTHR32196:SF32">
    <property type="entry name" value="XYLOSE TRANSPORT SYSTEM PERMEASE PROTEIN XYLH"/>
    <property type="match status" value="1"/>
</dbReference>
<evidence type="ECO:0000256" key="11">
    <source>
        <dbReference type="SAM" id="Phobius"/>
    </source>
</evidence>
<evidence type="ECO:0000256" key="6">
    <source>
        <dbReference type="ARBA" id="ARBA00022692"/>
    </source>
</evidence>
<evidence type="ECO:0000313" key="12">
    <source>
        <dbReference type="EMBL" id="PMP68559.1"/>
    </source>
</evidence>
<keyword evidence="4" id="KW-0997">Cell inner membrane</keyword>
<evidence type="ECO:0000256" key="1">
    <source>
        <dbReference type="ARBA" id="ARBA00004651"/>
    </source>
</evidence>
<keyword evidence="8 11" id="KW-0472">Membrane</keyword>
<keyword evidence="3" id="KW-1003">Cell membrane</keyword>
<evidence type="ECO:0000256" key="5">
    <source>
        <dbReference type="ARBA" id="ARBA00022597"/>
    </source>
</evidence>
<feature type="transmembrane region" description="Helical" evidence="11">
    <location>
        <begin position="183"/>
        <end position="201"/>
    </location>
</feature>
<keyword evidence="2" id="KW-0813">Transport</keyword>
<evidence type="ECO:0000256" key="7">
    <source>
        <dbReference type="ARBA" id="ARBA00022989"/>
    </source>
</evidence>
<evidence type="ECO:0000256" key="4">
    <source>
        <dbReference type="ARBA" id="ARBA00022519"/>
    </source>
</evidence>
<dbReference type="GO" id="GO:0022857">
    <property type="term" value="F:transmembrane transporter activity"/>
    <property type="evidence" value="ECO:0007669"/>
    <property type="project" value="InterPro"/>
</dbReference>
<dbReference type="Proteomes" id="UP000237040">
    <property type="component" value="Unassembled WGS sequence"/>
</dbReference>
<dbReference type="InterPro" id="IPR001851">
    <property type="entry name" value="ABC_transp_permease"/>
</dbReference>
<keyword evidence="6 11" id="KW-0812">Transmembrane</keyword>
<dbReference type="CDD" id="cd06579">
    <property type="entry name" value="TM_PBP1_transp_AraH_like"/>
    <property type="match status" value="1"/>
</dbReference>
<sequence>MRTFLEHLKTFLKENVRDYAMFIALLAIMAVFSLISQGNFLAPVNISNLVNQTGYLGVLSIGVTLVIVIREIDLSIGFLSGFLGAIAAVLMKFHGFSALAAILIALSLGTLAGLLNGSLVAFLGVPSFVATLAGWLAYRGALLMVTSGTGTIIINNNTFNAIGNSFIPDIPGLSNFLPQYHKLTLILGISGVVFIVLSSIAGRRRNIQRGFDVMPLDIFILQLIFISGLLLYFTFKLAAFRGISWTLVIVLIVTVIYSFVTSKTSLGRHIYAVGGNPEAAELSGIEVKKIKLIVFASMGFLSGLSGILFASRLQSATTTAGTLFELYAIAGAYIGGVSAAGGVGNVVNSLVGAFVMTTLTNGMNLLGVDISLQYIILGIVLALAVIFDVATRRRGK</sequence>
<dbReference type="GO" id="GO:0005886">
    <property type="term" value="C:plasma membrane"/>
    <property type="evidence" value="ECO:0007669"/>
    <property type="project" value="UniProtKB-SubCell"/>
</dbReference>
<keyword evidence="7 11" id="KW-1133">Transmembrane helix</keyword>
<reference evidence="12 13" key="1">
    <citation type="submission" date="2018-01" db="EMBL/GenBank/DDBJ databases">
        <title>Metagenomic assembled genomes from two thermal pools in the Uzon Caldera, Kamchatka, Russia.</title>
        <authorList>
            <person name="Wilkins L."/>
            <person name="Ettinger C."/>
        </authorList>
    </citation>
    <scope>NUCLEOTIDE SEQUENCE [LARGE SCALE GENOMIC DNA]</scope>
    <source>
        <strain evidence="12">ZAV-07</strain>
    </source>
</reference>
<feature type="transmembrane region" description="Helical" evidence="11">
    <location>
        <begin position="292"/>
        <end position="310"/>
    </location>
</feature>
<feature type="transmembrane region" description="Helical" evidence="11">
    <location>
        <begin position="78"/>
        <end position="106"/>
    </location>
</feature>
<dbReference type="RefSeq" id="WP_424586765.1">
    <property type="nucleotide sequence ID" value="NZ_JBNAUB010000011.1"/>
</dbReference>
<feature type="transmembrane region" description="Helical" evidence="11">
    <location>
        <begin position="213"/>
        <end position="233"/>
    </location>
</feature>
<accession>A0A2J6WFR4</accession>
<evidence type="ECO:0000313" key="13">
    <source>
        <dbReference type="Proteomes" id="UP000237040"/>
    </source>
</evidence>
<keyword evidence="5" id="KW-0762">Sugar transport</keyword>
<evidence type="ECO:0000256" key="10">
    <source>
        <dbReference type="ARBA" id="ARBA00035686"/>
    </source>
</evidence>
<comment type="function">
    <text evidence="9">Part of the binding-protein-dependent transport system for D-xylose. Probably responsible for the translocation of the substrate across the membrane.</text>
</comment>
<evidence type="ECO:0000256" key="8">
    <source>
        <dbReference type="ARBA" id="ARBA00023136"/>
    </source>
</evidence>